<evidence type="ECO:0000313" key="1">
    <source>
        <dbReference type="EMBL" id="MPR30351.1"/>
    </source>
</evidence>
<name>A0A5N7MTN6_9HYPH</name>
<dbReference type="Proteomes" id="UP000403266">
    <property type="component" value="Unassembled WGS sequence"/>
</dbReference>
<dbReference type="EMBL" id="VOSK01000351">
    <property type="protein sequence ID" value="MPR30351.1"/>
    <property type="molecule type" value="Genomic_DNA"/>
</dbReference>
<evidence type="ECO:0000313" key="2">
    <source>
        <dbReference type="Proteomes" id="UP000403266"/>
    </source>
</evidence>
<protein>
    <submittedName>
        <fullName evidence="1">Uncharacterized protein</fullName>
    </submittedName>
</protein>
<accession>A0A5N7MTN6</accession>
<sequence length="142" mass="16373">MSGPALQHPAFKRLAHLAEVIRNGGINEINKLRFVDDADQKLVDDIAREQAIIDGVIEEAVSQYQPREWDPELVRLMETMDWTFDYADRPNNAFYEQRREITRRLHALPLEVAIAFLHVAGHSWSYAYHLLRNHPDSVKAAA</sequence>
<gene>
    <name evidence="1" type="ORF">FS320_36305</name>
</gene>
<reference evidence="1 2" key="1">
    <citation type="journal article" date="2019" name="Syst. Appl. Microbiol.">
        <title>Microvirga tunisiensis sp. nov., a root nodule symbiotic bacterium isolated from Lupinus micranthus and L. luteus grown in Northern Tunisia.</title>
        <authorList>
            <person name="Msaddak A."/>
            <person name="Rejili M."/>
            <person name="Duran D."/>
            <person name="Mars M."/>
            <person name="Palacios J.M."/>
            <person name="Ruiz-Argueso T."/>
            <person name="Rey L."/>
            <person name="Imperial J."/>
        </authorList>
    </citation>
    <scope>NUCLEOTIDE SEQUENCE [LARGE SCALE GENOMIC DNA]</scope>
    <source>
        <strain evidence="1 2">Lmie10</strain>
    </source>
</reference>
<comment type="caution">
    <text evidence="1">The sequence shown here is derived from an EMBL/GenBank/DDBJ whole genome shotgun (WGS) entry which is preliminary data.</text>
</comment>
<dbReference type="AlphaFoldDB" id="A0A5N7MTN6"/>
<keyword evidence="2" id="KW-1185">Reference proteome</keyword>
<proteinExistence type="predicted"/>
<dbReference type="OrthoDB" id="8021480at2"/>
<dbReference type="RefSeq" id="WP_152717198.1">
    <property type="nucleotide sequence ID" value="NZ_VOSJ01000379.1"/>
</dbReference>
<organism evidence="1 2">
    <name type="scientific">Microvirga tunisiensis</name>
    <dbReference type="NCBI Taxonomy" id="2108360"/>
    <lineage>
        <taxon>Bacteria</taxon>
        <taxon>Pseudomonadati</taxon>
        <taxon>Pseudomonadota</taxon>
        <taxon>Alphaproteobacteria</taxon>
        <taxon>Hyphomicrobiales</taxon>
        <taxon>Methylobacteriaceae</taxon>
        <taxon>Microvirga</taxon>
    </lineage>
</organism>